<comment type="caution">
    <text evidence="7">The sequence shown here is derived from an EMBL/GenBank/DDBJ whole genome shotgun (WGS) entry which is preliminary data.</text>
</comment>
<evidence type="ECO:0000256" key="1">
    <source>
        <dbReference type="ARBA" id="ARBA00004141"/>
    </source>
</evidence>
<sequence length="218" mass="23956">MVNSTTTLDEPTLPLHKTQANAAPLGLSAFAMTIFVYSMYLIGIGGVVNQNVALGLALFYGGFMQILAGVFEMVRGDIFHGTVFPSFGCYWVCFGFIHFNATGILDSYKDNPEMLRNALGIFLVGWTIFSIVMLICILKSNLVLIAIFVLLVIINTLLTISTFTGLKSLEVAGGVFGVITAFLAWYLTLAIILRKEPTYFNLKTWPVDHIHTLSSIKV</sequence>
<feature type="transmembrane region" description="Helical" evidence="6">
    <location>
        <begin position="119"/>
        <end position="138"/>
    </location>
</feature>
<protein>
    <submittedName>
        <fullName evidence="7">Putative transmembrane protein</fullName>
    </submittedName>
</protein>
<evidence type="ECO:0000256" key="6">
    <source>
        <dbReference type="SAM" id="Phobius"/>
    </source>
</evidence>
<comment type="subcellular location">
    <subcellularLocation>
        <location evidence="1">Membrane</location>
        <topology evidence="1">Multi-pass membrane protein</topology>
    </subcellularLocation>
</comment>
<evidence type="ECO:0000256" key="2">
    <source>
        <dbReference type="ARBA" id="ARBA00005587"/>
    </source>
</evidence>
<evidence type="ECO:0000313" key="8">
    <source>
        <dbReference type="Proteomes" id="UP000615446"/>
    </source>
</evidence>
<name>A0A8H3L6C7_9GLOM</name>
<evidence type="ECO:0000313" key="7">
    <source>
        <dbReference type="EMBL" id="GES79980.1"/>
    </source>
</evidence>
<dbReference type="PANTHER" id="PTHR31123:SF3">
    <property type="entry name" value="AMMONIA TRANSPORT OUTWARD PROTEIN 3"/>
    <property type="match status" value="1"/>
</dbReference>
<feature type="transmembrane region" description="Helical" evidence="6">
    <location>
        <begin position="172"/>
        <end position="193"/>
    </location>
</feature>
<feature type="transmembrane region" description="Helical" evidence="6">
    <location>
        <begin position="25"/>
        <end position="46"/>
    </location>
</feature>
<reference evidence="7" key="1">
    <citation type="submission" date="2019-10" db="EMBL/GenBank/DDBJ databases">
        <title>Conservation and host-specific expression of non-tandemly repeated heterogenous ribosome RNA gene in arbuscular mycorrhizal fungi.</title>
        <authorList>
            <person name="Maeda T."/>
            <person name="Kobayashi Y."/>
            <person name="Nakagawa T."/>
            <person name="Ezawa T."/>
            <person name="Yamaguchi K."/>
            <person name="Bino T."/>
            <person name="Nishimoto Y."/>
            <person name="Shigenobu S."/>
            <person name="Kawaguchi M."/>
        </authorList>
    </citation>
    <scope>NUCLEOTIDE SEQUENCE</scope>
    <source>
        <strain evidence="7">HR1</strain>
    </source>
</reference>
<keyword evidence="5 6" id="KW-0472">Membrane</keyword>
<dbReference type="PANTHER" id="PTHR31123">
    <property type="entry name" value="ACCUMULATION OF DYADS PROTEIN 2-RELATED"/>
    <property type="match status" value="1"/>
</dbReference>
<feature type="transmembrane region" description="Helical" evidence="6">
    <location>
        <begin position="52"/>
        <end position="71"/>
    </location>
</feature>
<feature type="transmembrane region" description="Helical" evidence="6">
    <location>
        <begin position="78"/>
        <end position="99"/>
    </location>
</feature>
<evidence type="ECO:0000256" key="4">
    <source>
        <dbReference type="ARBA" id="ARBA00022989"/>
    </source>
</evidence>
<comment type="similarity">
    <text evidence="2">Belongs to the acetate uptake transporter (AceTr) (TC 2.A.96) family.</text>
</comment>
<proteinExistence type="inferred from homology"/>
<dbReference type="Proteomes" id="UP000615446">
    <property type="component" value="Unassembled WGS sequence"/>
</dbReference>
<dbReference type="InterPro" id="IPR051633">
    <property type="entry name" value="AceTr"/>
</dbReference>
<gene>
    <name evidence="7" type="ORF">RCL2_000728100</name>
</gene>
<keyword evidence="4 6" id="KW-1133">Transmembrane helix</keyword>
<feature type="transmembrane region" description="Helical" evidence="6">
    <location>
        <begin position="145"/>
        <end position="166"/>
    </location>
</feature>
<dbReference type="InterPro" id="IPR000791">
    <property type="entry name" value="Gpr1/Fun34/SatP-like"/>
</dbReference>
<dbReference type="OrthoDB" id="3648309at2759"/>
<dbReference type="NCBIfam" id="NF038013">
    <property type="entry name" value="AceTr_1"/>
    <property type="match status" value="1"/>
</dbReference>
<dbReference type="AlphaFoldDB" id="A0A8H3L6C7"/>
<keyword evidence="3 6" id="KW-0812">Transmembrane</keyword>
<organism evidence="7 8">
    <name type="scientific">Rhizophagus clarus</name>
    <dbReference type="NCBI Taxonomy" id="94130"/>
    <lineage>
        <taxon>Eukaryota</taxon>
        <taxon>Fungi</taxon>
        <taxon>Fungi incertae sedis</taxon>
        <taxon>Mucoromycota</taxon>
        <taxon>Glomeromycotina</taxon>
        <taxon>Glomeromycetes</taxon>
        <taxon>Glomerales</taxon>
        <taxon>Glomeraceae</taxon>
        <taxon>Rhizophagus</taxon>
    </lineage>
</organism>
<accession>A0A8H3L6C7</accession>
<dbReference type="Pfam" id="PF01184">
    <property type="entry name" value="Gpr1_Fun34_YaaH"/>
    <property type="match status" value="1"/>
</dbReference>
<evidence type="ECO:0000256" key="3">
    <source>
        <dbReference type="ARBA" id="ARBA00022692"/>
    </source>
</evidence>
<dbReference type="GO" id="GO:0015123">
    <property type="term" value="F:acetate transmembrane transporter activity"/>
    <property type="evidence" value="ECO:0007669"/>
    <property type="project" value="TreeGrafter"/>
</dbReference>
<dbReference type="EMBL" id="BLAL01000047">
    <property type="protein sequence ID" value="GES79980.1"/>
    <property type="molecule type" value="Genomic_DNA"/>
</dbReference>
<evidence type="ECO:0000256" key="5">
    <source>
        <dbReference type="ARBA" id="ARBA00023136"/>
    </source>
</evidence>
<dbReference type="GO" id="GO:0005886">
    <property type="term" value="C:plasma membrane"/>
    <property type="evidence" value="ECO:0007669"/>
    <property type="project" value="TreeGrafter"/>
</dbReference>